<comment type="caution">
    <text evidence="1">The sequence shown here is derived from an EMBL/GenBank/DDBJ whole genome shotgun (WGS) entry which is preliminary data.</text>
</comment>
<protein>
    <submittedName>
        <fullName evidence="1">Uncharacterized protein</fullName>
    </submittedName>
</protein>
<name>A0A0W0F5J6_MONRR</name>
<sequence>MSQPNLAPLRRVVAAHNELGIGAVTSDSKLDLPIGKGGDLKCAPIWKITDPLPTNDNNNSEDGAERVINPLENFGLVSDKGSNFQMTELAPGAITPMVSSLKEDRVQ</sequence>
<dbReference type="eggNOG" id="ENOG502S90D">
    <property type="taxonomic scope" value="Eukaryota"/>
</dbReference>
<organism evidence="1 2">
    <name type="scientific">Moniliophthora roreri</name>
    <name type="common">Frosty pod rot fungus</name>
    <name type="synonym">Monilia roreri</name>
    <dbReference type="NCBI Taxonomy" id="221103"/>
    <lineage>
        <taxon>Eukaryota</taxon>
        <taxon>Fungi</taxon>
        <taxon>Dikarya</taxon>
        <taxon>Basidiomycota</taxon>
        <taxon>Agaricomycotina</taxon>
        <taxon>Agaricomycetes</taxon>
        <taxon>Agaricomycetidae</taxon>
        <taxon>Agaricales</taxon>
        <taxon>Marasmiineae</taxon>
        <taxon>Marasmiaceae</taxon>
        <taxon>Moniliophthora</taxon>
    </lineage>
</organism>
<proteinExistence type="predicted"/>
<reference evidence="1 2" key="1">
    <citation type="submission" date="2015-12" db="EMBL/GenBank/DDBJ databases">
        <title>Draft genome sequence of Moniliophthora roreri, the causal agent of frosty pod rot of cacao.</title>
        <authorList>
            <person name="Aime M.C."/>
            <person name="Diaz-Valderrama J.R."/>
            <person name="Kijpornyongpan T."/>
            <person name="Phillips-Mora W."/>
        </authorList>
    </citation>
    <scope>NUCLEOTIDE SEQUENCE [LARGE SCALE GENOMIC DNA]</scope>
    <source>
        <strain evidence="1 2">MCA 2952</strain>
    </source>
</reference>
<dbReference type="Proteomes" id="UP000054988">
    <property type="component" value="Unassembled WGS sequence"/>
</dbReference>
<accession>A0A0W0F5J6</accession>
<evidence type="ECO:0000313" key="2">
    <source>
        <dbReference type="Proteomes" id="UP000054988"/>
    </source>
</evidence>
<gene>
    <name evidence="1" type="ORF">WG66_15799</name>
</gene>
<dbReference type="AlphaFoldDB" id="A0A0W0F5J6"/>
<evidence type="ECO:0000313" key="1">
    <source>
        <dbReference type="EMBL" id="KTB31615.1"/>
    </source>
</evidence>
<dbReference type="EMBL" id="LATX01002303">
    <property type="protein sequence ID" value="KTB31615.1"/>
    <property type="molecule type" value="Genomic_DNA"/>
</dbReference>